<organism evidence="1 2">
    <name type="scientific">Demequina litorisediminis</name>
    <dbReference type="NCBI Taxonomy" id="1849022"/>
    <lineage>
        <taxon>Bacteria</taxon>
        <taxon>Bacillati</taxon>
        <taxon>Actinomycetota</taxon>
        <taxon>Actinomycetes</taxon>
        <taxon>Micrococcales</taxon>
        <taxon>Demequinaceae</taxon>
        <taxon>Demequina</taxon>
    </lineage>
</organism>
<comment type="caution">
    <text evidence="1">The sequence shown here is derived from an EMBL/GenBank/DDBJ whole genome shotgun (WGS) entry which is preliminary data.</text>
</comment>
<reference evidence="2" key="1">
    <citation type="journal article" date="2019" name="Int. J. Syst. Evol. Microbiol.">
        <title>The Global Catalogue of Microorganisms (GCM) 10K type strain sequencing project: providing services to taxonomists for standard genome sequencing and annotation.</title>
        <authorList>
            <consortium name="The Broad Institute Genomics Platform"/>
            <consortium name="The Broad Institute Genome Sequencing Center for Infectious Disease"/>
            <person name="Wu L."/>
            <person name="Ma J."/>
        </authorList>
    </citation>
    <scope>NUCLEOTIDE SEQUENCE [LARGE SCALE GENOMIC DNA]</scope>
    <source>
        <strain evidence="2">NBRC 112299</strain>
    </source>
</reference>
<dbReference type="Pfam" id="PF11382">
    <property type="entry name" value="MctB"/>
    <property type="match status" value="1"/>
</dbReference>
<dbReference type="Proteomes" id="UP001157125">
    <property type="component" value="Unassembled WGS sequence"/>
</dbReference>
<keyword evidence="2" id="KW-1185">Reference proteome</keyword>
<dbReference type="InterPro" id="IPR021522">
    <property type="entry name" value="MctB"/>
</dbReference>
<protein>
    <submittedName>
        <fullName evidence="1">Uncharacterized protein</fullName>
    </submittedName>
</protein>
<dbReference type="EMBL" id="BSUN01000001">
    <property type="protein sequence ID" value="GMA37350.1"/>
    <property type="molecule type" value="Genomic_DNA"/>
</dbReference>
<gene>
    <name evidence="1" type="ORF">GCM10025876_35540</name>
</gene>
<evidence type="ECO:0000313" key="1">
    <source>
        <dbReference type="EMBL" id="GMA37350.1"/>
    </source>
</evidence>
<sequence>MPGAGPAAGEEGDASERAGLLLDLLVESDMVTGSLSGDVTAVVLAAGTGVDDDDARTTASAAYADLAAVLAQYADGVAVASGVDATGDVPSAVANSADAAGLVTTVVTGLDYYGRITTPLALAQNIGGDVSTYGPGSGRSMLP</sequence>
<name>A0ABQ6IJ63_9MICO</name>
<proteinExistence type="predicted"/>
<evidence type="ECO:0000313" key="2">
    <source>
        <dbReference type="Proteomes" id="UP001157125"/>
    </source>
</evidence>
<accession>A0ABQ6IJ63</accession>